<evidence type="ECO:0000313" key="2">
    <source>
        <dbReference type="Proteomes" id="UP000772434"/>
    </source>
</evidence>
<proteinExistence type="predicted"/>
<dbReference type="OrthoDB" id="2861329at2759"/>
<reference evidence="1" key="1">
    <citation type="submission" date="2020-11" db="EMBL/GenBank/DDBJ databases">
        <authorList>
            <consortium name="DOE Joint Genome Institute"/>
            <person name="Ahrendt S."/>
            <person name="Riley R."/>
            <person name="Andreopoulos W."/>
            <person name="Labutti K."/>
            <person name="Pangilinan J."/>
            <person name="Ruiz-Duenas F.J."/>
            <person name="Barrasa J.M."/>
            <person name="Sanchez-Garcia M."/>
            <person name="Camarero S."/>
            <person name="Miyauchi S."/>
            <person name="Serrano A."/>
            <person name="Linde D."/>
            <person name="Babiker R."/>
            <person name="Drula E."/>
            <person name="Ayuso-Fernandez I."/>
            <person name="Pacheco R."/>
            <person name="Padilla G."/>
            <person name="Ferreira P."/>
            <person name="Barriuso J."/>
            <person name="Kellner H."/>
            <person name="Castanera R."/>
            <person name="Alfaro M."/>
            <person name="Ramirez L."/>
            <person name="Pisabarro A.G."/>
            <person name="Kuo A."/>
            <person name="Tritt A."/>
            <person name="Lipzen A."/>
            <person name="He G."/>
            <person name="Yan M."/>
            <person name="Ng V."/>
            <person name="Cullen D."/>
            <person name="Martin F."/>
            <person name="Rosso M.-N."/>
            <person name="Henrissat B."/>
            <person name="Hibbett D."/>
            <person name="Martinez A.T."/>
            <person name="Grigoriev I.V."/>
        </authorList>
    </citation>
    <scope>NUCLEOTIDE SEQUENCE</scope>
    <source>
        <strain evidence="1">AH 40177</strain>
    </source>
</reference>
<dbReference type="EMBL" id="JADNRY010000040">
    <property type="protein sequence ID" value="KAF9070444.1"/>
    <property type="molecule type" value="Genomic_DNA"/>
</dbReference>
<organism evidence="1 2">
    <name type="scientific">Rhodocollybia butyracea</name>
    <dbReference type="NCBI Taxonomy" id="206335"/>
    <lineage>
        <taxon>Eukaryota</taxon>
        <taxon>Fungi</taxon>
        <taxon>Dikarya</taxon>
        <taxon>Basidiomycota</taxon>
        <taxon>Agaricomycotina</taxon>
        <taxon>Agaricomycetes</taxon>
        <taxon>Agaricomycetidae</taxon>
        <taxon>Agaricales</taxon>
        <taxon>Marasmiineae</taxon>
        <taxon>Omphalotaceae</taxon>
        <taxon>Rhodocollybia</taxon>
    </lineage>
</organism>
<accession>A0A9P5U910</accession>
<keyword evidence="2" id="KW-1185">Reference proteome</keyword>
<evidence type="ECO:0000313" key="1">
    <source>
        <dbReference type="EMBL" id="KAF9070444.1"/>
    </source>
</evidence>
<comment type="caution">
    <text evidence="1">The sequence shown here is derived from an EMBL/GenBank/DDBJ whole genome shotgun (WGS) entry which is preliminary data.</text>
</comment>
<protein>
    <submittedName>
        <fullName evidence="1">Uncharacterized protein</fullName>
    </submittedName>
</protein>
<name>A0A9P5U910_9AGAR</name>
<dbReference type="Proteomes" id="UP000772434">
    <property type="component" value="Unassembled WGS sequence"/>
</dbReference>
<sequence length="400" mass="45866">MLLNPRLVTLCRVSKAVQEFSTRTLYRDLSFSEVSLLLKCCHTLIKRELSANSVRSFRIELNDLGHPLSAFYRILGDALHRLSRLQDLKIDHAAFGFQLVLNACHFPSLFHFRTRLRLNRPLSDFIHRHSSTITGLYLDGKLLKHPSFLPRPVNLPQLTSFSGNPAFVRFLDTHKGKPTLHSIHFSTHEALIMTDKEAFDVVNHLRVIGDESLENVSMIGSAFSDPLPKYIAKYLKNVKVLGLIHLNVSDNEEPYVFSAEDLCEDIKLLLPELQQLERLVVNHVPFEECHPGLSMEKNHKFVTEFYSLCPKLEVVLLPNDNEWHRTYLPGSTLHLWLPDPLKDVALDDALWLIDMLFTEGKKDPLSRTGKLVTSAAEKYLELIHRRFNYGPSTMEARRTA</sequence>
<gene>
    <name evidence="1" type="ORF">BDP27DRAFT_611712</name>
</gene>
<dbReference type="AlphaFoldDB" id="A0A9P5U910"/>